<dbReference type="PIRSF" id="PIRSF003165">
    <property type="entry name" value="Chaperone_SicA"/>
    <property type="match status" value="1"/>
</dbReference>
<evidence type="ECO:0000256" key="1">
    <source>
        <dbReference type="ARBA" id="ARBA00010244"/>
    </source>
</evidence>
<keyword evidence="4" id="KW-1185">Reference proteome</keyword>
<comment type="similarity">
    <text evidence="1">Belongs to the LcrH/SycD chaperone family.</text>
</comment>
<dbReference type="Proteomes" id="UP000032352">
    <property type="component" value="Chromosome"/>
</dbReference>
<dbReference type="InterPro" id="IPR011716">
    <property type="entry name" value="TPR-3"/>
</dbReference>
<name>A0AAE9YXE4_9GAMM</name>
<accession>A0AAE9YXE4</accession>
<dbReference type="InterPro" id="IPR016379">
    <property type="entry name" value="T3SS_Ca_resp_chp_LcrH/SycD_sub"/>
</dbReference>
<dbReference type="InterPro" id="IPR005415">
    <property type="entry name" value="T3SS_Ca_resp_chp_LcrH/SycD"/>
</dbReference>
<dbReference type="AlphaFoldDB" id="A0AAE9YXE4"/>
<evidence type="ECO:0000256" key="2">
    <source>
        <dbReference type="ARBA" id="ARBA00023186"/>
    </source>
</evidence>
<evidence type="ECO:0000313" key="3">
    <source>
        <dbReference type="EMBL" id="WDE02785.1"/>
    </source>
</evidence>
<dbReference type="SUPFAM" id="SSF48452">
    <property type="entry name" value="TPR-like"/>
    <property type="match status" value="1"/>
</dbReference>
<gene>
    <name evidence="3" type="ORF">SG34_015170</name>
</gene>
<dbReference type="RefSeq" id="WP_044840218.1">
    <property type="nucleotide sequence ID" value="NZ_CP059733.1"/>
</dbReference>
<dbReference type="NCBIfam" id="TIGR02552">
    <property type="entry name" value="LcrH_SycD"/>
    <property type="match status" value="1"/>
</dbReference>
<evidence type="ECO:0000313" key="4">
    <source>
        <dbReference type="Proteomes" id="UP000032352"/>
    </source>
</evidence>
<dbReference type="EMBL" id="CP059733">
    <property type="protein sequence ID" value="WDE02785.1"/>
    <property type="molecule type" value="Genomic_DNA"/>
</dbReference>
<protein>
    <submittedName>
        <fullName evidence="3">SycD/LcrH family type III secretion system chaperone</fullName>
    </submittedName>
</protein>
<dbReference type="Pfam" id="PF07720">
    <property type="entry name" value="TPR_3"/>
    <property type="match status" value="2"/>
</dbReference>
<keyword evidence="2" id="KW-0143">Chaperone</keyword>
<dbReference type="Gene3D" id="1.25.40.10">
    <property type="entry name" value="Tetratricopeptide repeat domain"/>
    <property type="match status" value="1"/>
</dbReference>
<reference evidence="3 4" key="1">
    <citation type="journal article" date="2015" name="Genome Announc.">
        <title>Draft Genome Sequences of Marine Isolates of Thalassomonas viridans and Thalassomonas actiniarum.</title>
        <authorList>
            <person name="Olonade I."/>
            <person name="van Zyl L.J."/>
            <person name="Trindade M."/>
        </authorList>
    </citation>
    <scope>NUCLEOTIDE SEQUENCE [LARGE SCALE GENOMIC DNA]</scope>
    <source>
        <strain evidence="3 4">XOM25</strain>
    </source>
</reference>
<dbReference type="PRINTS" id="PR01595">
    <property type="entry name" value="SYCDCHAPRONE"/>
</dbReference>
<dbReference type="InterPro" id="IPR011990">
    <property type="entry name" value="TPR-like_helical_dom_sf"/>
</dbReference>
<reference evidence="3 4" key="2">
    <citation type="journal article" date="2022" name="Mar. Drugs">
        <title>Bioassay-Guided Fractionation Leads to the Detection of Cholic Acid Generated by the Rare Thalassomonas sp.</title>
        <authorList>
            <person name="Pheiffer F."/>
            <person name="Schneider Y.K."/>
            <person name="Hansen E.H."/>
            <person name="Andersen J.H."/>
            <person name="Isaksson J."/>
            <person name="Busche T."/>
            <person name="R C."/>
            <person name="Kalinowski J."/>
            <person name="Zyl L.V."/>
            <person name="Trindade M."/>
        </authorList>
    </citation>
    <scope>NUCLEOTIDE SEQUENCE [LARGE SCALE GENOMIC DNA]</scope>
    <source>
        <strain evidence="3 4">XOM25</strain>
    </source>
</reference>
<organism evidence="3 4">
    <name type="scientific">Thalassomonas viridans</name>
    <dbReference type="NCBI Taxonomy" id="137584"/>
    <lineage>
        <taxon>Bacteria</taxon>
        <taxon>Pseudomonadati</taxon>
        <taxon>Pseudomonadota</taxon>
        <taxon>Gammaproteobacteria</taxon>
        <taxon>Alteromonadales</taxon>
        <taxon>Colwelliaceae</taxon>
        <taxon>Thalassomonas</taxon>
    </lineage>
</organism>
<proteinExistence type="inferred from homology"/>
<sequence>MILTQEKIAQDQALGEQVFEFIGKGGSLRELKNIDDKTMEAIYYVAYNLYQNGKYEDALKVFKFLGLYDHLEKKYLMGIGGCQQMLQQYKDAINSYSLAALLDISNPLPPLHAAECYLALGDFENATSGFTAALEFAGNQDGYEEVRDKATKMLALVNNKLS</sequence>
<dbReference type="KEGG" id="tvd:SG34_015170"/>